<evidence type="ECO:0000313" key="2">
    <source>
        <dbReference type="EMBL" id="KAH7350002.1"/>
    </source>
</evidence>
<proteinExistence type="predicted"/>
<dbReference type="Proteomes" id="UP000813385">
    <property type="component" value="Unassembled WGS sequence"/>
</dbReference>
<accession>A0A8K0TAW2</accession>
<evidence type="ECO:0000256" key="1">
    <source>
        <dbReference type="SAM" id="MobiDB-lite"/>
    </source>
</evidence>
<comment type="caution">
    <text evidence="2">The sequence shown here is derived from an EMBL/GenBank/DDBJ whole genome shotgun (WGS) entry which is preliminary data.</text>
</comment>
<sequence length="252" mass="27522">MFRTRTCDSIGKEWAWAWLADTCRRLALVWHSSQSSDLIISNAYQAMPGPSPARTSARRGGRQSRDIPLHPLPLDAVGSGEHATVGRLSTSVSLDRRGLFESCSSTRATGRQSEGERVGAVEARQGGMEKCRSDNHHRPLWPGRLELRPGRPDGQGRVRFARHGTLAVPLARCCDSIRLFPRGMPWLRGWASEAGSRFRRERGNASAICLSTSKDGVGGDGGIVSAKCVGGQMCFCLPHREMRLHPPACPAL</sequence>
<dbReference type="EMBL" id="JAGPXD010000006">
    <property type="protein sequence ID" value="KAH7350002.1"/>
    <property type="molecule type" value="Genomic_DNA"/>
</dbReference>
<evidence type="ECO:0000313" key="3">
    <source>
        <dbReference type="Proteomes" id="UP000813385"/>
    </source>
</evidence>
<organism evidence="2 3">
    <name type="scientific">Plectosphaerella cucumerina</name>
    <dbReference type="NCBI Taxonomy" id="40658"/>
    <lineage>
        <taxon>Eukaryota</taxon>
        <taxon>Fungi</taxon>
        <taxon>Dikarya</taxon>
        <taxon>Ascomycota</taxon>
        <taxon>Pezizomycotina</taxon>
        <taxon>Sordariomycetes</taxon>
        <taxon>Hypocreomycetidae</taxon>
        <taxon>Glomerellales</taxon>
        <taxon>Plectosphaerellaceae</taxon>
        <taxon>Plectosphaerella</taxon>
    </lineage>
</organism>
<gene>
    <name evidence="2" type="ORF">B0T11DRAFT_290357</name>
</gene>
<dbReference type="AlphaFoldDB" id="A0A8K0TAW2"/>
<feature type="region of interest" description="Disordered" evidence="1">
    <location>
        <begin position="47"/>
        <end position="75"/>
    </location>
</feature>
<name>A0A8K0TAW2_9PEZI</name>
<protein>
    <submittedName>
        <fullName evidence="2">Uncharacterized protein</fullName>
    </submittedName>
</protein>
<keyword evidence="3" id="KW-1185">Reference proteome</keyword>
<reference evidence="2" key="1">
    <citation type="journal article" date="2021" name="Nat. Commun.">
        <title>Genetic determinants of endophytism in the Arabidopsis root mycobiome.</title>
        <authorList>
            <person name="Mesny F."/>
            <person name="Miyauchi S."/>
            <person name="Thiergart T."/>
            <person name="Pickel B."/>
            <person name="Atanasova L."/>
            <person name="Karlsson M."/>
            <person name="Huettel B."/>
            <person name="Barry K.W."/>
            <person name="Haridas S."/>
            <person name="Chen C."/>
            <person name="Bauer D."/>
            <person name="Andreopoulos W."/>
            <person name="Pangilinan J."/>
            <person name="LaButti K."/>
            <person name="Riley R."/>
            <person name="Lipzen A."/>
            <person name="Clum A."/>
            <person name="Drula E."/>
            <person name="Henrissat B."/>
            <person name="Kohler A."/>
            <person name="Grigoriev I.V."/>
            <person name="Martin F.M."/>
            <person name="Hacquard S."/>
        </authorList>
    </citation>
    <scope>NUCLEOTIDE SEQUENCE</scope>
    <source>
        <strain evidence="2">MPI-CAGE-AT-0016</strain>
    </source>
</reference>